<comment type="caution">
    <text evidence="11">The sequence shown here is derived from an EMBL/GenBank/DDBJ whole genome shotgun (WGS) entry which is preliminary data.</text>
</comment>
<keyword evidence="6 11" id="KW-0418">Kinase</keyword>
<dbReference type="InterPro" id="IPR050482">
    <property type="entry name" value="Sensor_HK_TwoCompSys"/>
</dbReference>
<comment type="catalytic activity">
    <reaction evidence="1">
        <text>ATP + protein L-histidine = ADP + protein N-phospho-L-histidine.</text>
        <dbReference type="EC" id="2.7.13.3"/>
    </reaction>
</comment>
<evidence type="ECO:0000256" key="9">
    <source>
        <dbReference type="SAM" id="Phobius"/>
    </source>
</evidence>
<evidence type="ECO:0000256" key="2">
    <source>
        <dbReference type="ARBA" id="ARBA00012438"/>
    </source>
</evidence>
<dbReference type="SUPFAM" id="SSF55874">
    <property type="entry name" value="ATPase domain of HSP90 chaperone/DNA topoisomerase II/histidine kinase"/>
    <property type="match status" value="1"/>
</dbReference>
<dbReference type="InterPro" id="IPR036890">
    <property type="entry name" value="HATPase_C_sf"/>
</dbReference>
<evidence type="ECO:0000313" key="12">
    <source>
        <dbReference type="Proteomes" id="UP000578449"/>
    </source>
</evidence>
<dbReference type="PROSITE" id="PS51257">
    <property type="entry name" value="PROKAR_LIPOPROTEIN"/>
    <property type="match status" value="1"/>
</dbReference>
<dbReference type="EC" id="2.7.13.3" evidence="2"/>
<feature type="transmembrane region" description="Helical" evidence="9">
    <location>
        <begin position="49"/>
        <end position="72"/>
    </location>
</feature>
<evidence type="ECO:0000313" key="11">
    <source>
        <dbReference type="EMBL" id="MBB5132913.1"/>
    </source>
</evidence>
<keyword evidence="8" id="KW-0902">Two-component regulatory system</keyword>
<feature type="transmembrane region" description="Helical" evidence="9">
    <location>
        <begin position="158"/>
        <end position="183"/>
    </location>
</feature>
<organism evidence="11 12">
    <name type="scientific">Thermocatellispora tengchongensis</name>
    <dbReference type="NCBI Taxonomy" id="1073253"/>
    <lineage>
        <taxon>Bacteria</taxon>
        <taxon>Bacillati</taxon>
        <taxon>Actinomycetota</taxon>
        <taxon>Actinomycetes</taxon>
        <taxon>Streptosporangiales</taxon>
        <taxon>Streptosporangiaceae</taxon>
        <taxon>Thermocatellispora</taxon>
    </lineage>
</organism>
<evidence type="ECO:0000256" key="4">
    <source>
        <dbReference type="ARBA" id="ARBA00022679"/>
    </source>
</evidence>
<dbReference type="Gene3D" id="1.20.5.1930">
    <property type="match status" value="1"/>
</dbReference>
<evidence type="ECO:0000256" key="8">
    <source>
        <dbReference type="ARBA" id="ARBA00023012"/>
    </source>
</evidence>
<dbReference type="AlphaFoldDB" id="A0A840P4T2"/>
<dbReference type="PANTHER" id="PTHR24421">
    <property type="entry name" value="NITRATE/NITRITE SENSOR PROTEIN NARX-RELATED"/>
    <property type="match status" value="1"/>
</dbReference>
<evidence type="ECO:0000256" key="7">
    <source>
        <dbReference type="ARBA" id="ARBA00022840"/>
    </source>
</evidence>
<reference evidence="11 12" key="1">
    <citation type="submission" date="2020-08" db="EMBL/GenBank/DDBJ databases">
        <title>Genomic Encyclopedia of Type Strains, Phase IV (KMG-IV): sequencing the most valuable type-strain genomes for metagenomic binning, comparative biology and taxonomic classification.</title>
        <authorList>
            <person name="Goeker M."/>
        </authorList>
    </citation>
    <scope>NUCLEOTIDE SEQUENCE [LARGE SCALE GENOMIC DNA]</scope>
    <source>
        <strain evidence="11 12">DSM 45615</strain>
    </source>
</reference>
<gene>
    <name evidence="11" type="ORF">HNP84_002634</name>
</gene>
<keyword evidence="5" id="KW-0547">Nucleotide-binding</keyword>
<proteinExistence type="predicted"/>
<dbReference type="InterPro" id="IPR011712">
    <property type="entry name" value="Sig_transdc_His_kin_sub3_dim/P"/>
</dbReference>
<keyword evidence="3" id="KW-0597">Phosphoprotein</keyword>
<keyword evidence="12" id="KW-1185">Reference proteome</keyword>
<feature type="transmembrane region" description="Helical" evidence="9">
    <location>
        <begin position="112"/>
        <end position="138"/>
    </location>
</feature>
<keyword evidence="9" id="KW-0812">Transmembrane</keyword>
<keyword evidence="9" id="KW-0472">Membrane</keyword>
<dbReference type="RefSeq" id="WP_185049904.1">
    <property type="nucleotide sequence ID" value="NZ_BAABIX010000005.1"/>
</dbReference>
<dbReference type="GO" id="GO:0016020">
    <property type="term" value="C:membrane"/>
    <property type="evidence" value="ECO:0007669"/>
    <property type="project" value="InterPro"/>
</dbReference>
<evidence type="ECO:0000256" key="6">
    <source>
        <dbReference type="ARBA" id="ARBA00022777"/>
    </source>
</evidence>
<dbReference type="Pfam" id="PF07730">
    <property type="entry name" value="HisKA_3"/>
    <property type="match status" value="1"/>
</dbReference>
<dbReference type="GO" id="GO:0005524">
    <property type="term" value="F:ATP binding"/>
    <property type="evidence" value="ECO:0007669"/>
    <property type="project" value="UniProtKB-KW"/>
</dbReference>
<accession>A0A840P4T2</accession>
<dbReference type="Proteomes" id="UP000578449">
    <property type="component" value="Unassembled WGS sequence"/>
</dbReference>
<protein>
    <recommendedName>
        <fullName evidence="2">histidine kinase</fullName>
        <ecNumber evidence="2">2.7.13.3</ecNumber>
    </recommendedName>
</protein>
<dbReference type="CDD" id="cd16917">
    <property type="entry name" value="HATPase_UhpB-NarQ-NarX-like"/>
    <property type="match status" value="1"/>
</dbReference>
<feature type="domain" description="Signal transduction histidine kinase subgroup 3 dimerisation and phosphoacceptor" evidence="10">
    <location>
        <begin position="212"/>
        <end position="275"/>
    </location>
</feature>
<feature type="transmembrane region" description="Helical" evidence="9">
    <location>
        <begin position="15"/>
        <end position="37"/>
    </location>
</feature>
<evidence type="ECO:0000256" key="5">
    <source>
        <dbReference type="ARBA" id="ARBA00022741"/>
    </source>
</evidence>
<keyword evidence="9" id="KW-1133">Transmembrane helix</keyword>
<name>A0A840P4T2_9ACTN</name>
<keyword evidence="7" id="KW-0067">ATP-binding</keyword>
<evidence type="ECO:0000259" key="10">
    <source>
        <dbReference type="Pfam" id="PF07730"/>
    </source>
</evidence>
<evidence type="ECO:0000256" key="1">
    <source>
        <dbReference type="ARBA" id="ARBA00000085"/>
    </source>
</evidence>
<dbReference type="GO" id="GO:0046983">
    <property type="term" value="F:protein dimerization activity"/>
    <property type="evidence" value="ECO:0007669"/>
    <property type="project" value="InterPro"/>
</dbReference>
<evidence type="ECO:0000256" key="3">
    <source>
        <dbReference type="ARBA" id="ARBA00022553"/>
    </source>
</evidence>
<sequence length="411" mass="43028">MFRSHTADRTLRRGLLLALGAASCGAYLLAGAALVAAPWRLDEQPATAGLVQLVLVQAVLAAGALAFAAGLVPAVRRAELRVVRVLLRVRFEPVPSRSVRWQTRLRAGVWHVLHVFLGAAVAVAFLVTLSVIASVPAWLSGPAGHDLAPWSLRGPLDFMLLAGTALIGVLALGCLVGAAGALADRLVRPLLGPSSAELLAAERLIAADLAARSRLSKEVHDSVGHALTVTLMQAGGAERLLDTDPEFVREMLKSIQQTSRSALSDLDHVLSLLKDGTTPAPTVPHGALTDLDKLIGPVTAGGLTVRHTVIGDAARLPAAVSRVGYRVVQEALTNVLRHGGPGVTELRVTIDETAITIECVNPLSTNQRPVPPGMGLTSMRHQVLALGGDLTAGAKGSQWLLAIRLPLAVPR</sequence>
<dbReference type="PANTHER" id="PTHR24421:SF10">
    <property type="entry name" value="NITRATE_NITRITE SENSOR PROTEIN NARQ"/>
    <property type="match status" value="1"/>
</dbReference>
<dbReference type="EMBL" id="JACHGN010000005">
    <property type="protein sequence ID" value="MBB5132913.1"/>
    <property type="molecule type" value="Genomic_DNA"/>
</dbReference>
<keyword evidence="4" id="KW-0808">Transferase</keyword>
<dbReference type="Gene3D" id="3.30.565.10">
    <property type="entry name" value="Histidine kinase-like ATPase, C-terminal domain"/>
    <property type="match status" value="1"/>
</dbReference>
<dbReference type="GO" id="GO:0000155">
    <property type="term" value="F:phosphorelay sensor kinase activity"/>
    <property type="evidence" value="ECO:0007669"/>
    <property type="project" value="InterPro"/>
</dbReference>